<accession>W0EFZ6</accession>
<keyword evidence="3" id="KW-1185">Reference proteome</keyword>
<reference evidence="2 3" key="1">
    <citation type="submission" date="2013-12" db="EMBL/GenBank/DDBJ databases">
        <authorList>
            <consortium name="DOE Joint Genome Institute"/>
            <person name="Smidt H."/>
            <person name="Huntemann M."/>
            <person name="Han J."/>
            <person name="Chen A."/>
            <person name="Kyrpides N."/>
            <person name="Mavromatis K."/>
            <person name="Markowitz V."/>
            <person name="Palaniappan K."/>
            <person name="Ivanova N."/>
            <person name="Schaumberg A."/>
            <person name="Pati A."/>
            <person name="Liolios K."/>
            <person name="Nordberg H.P."/>
            <person name="Cantor M.N."/>
            <person name="Hua S.X."/>
            <person name="Woyke T."/>
        </authorList>
    </citation>
    <scope>NUCLEOTIDE SEQUENCE [LARGE SCALE GENOMIC DNA]</scope>
    <source>
        <strain evidence="3">DSM 15288</strain>
    </source>
</reference>
<keyword evidence="1" id="KW-0812">Transmembrane</keyword>
<dbReference type="AlphaFoldDB" id="W0EFZ6"/>
<evidence type="ECO:0000313" key="2">
    <source>
        <dbReference type="EMBL" id="AHF08001.1"/>
    </source>
</evidence>
<organism evidence="2 3">
    <name type="scientific">Desulfitobacterium metallireducens DSM 15288</name>
    <dbReference type="NCBI Taxonomy" id="871968"/>
    <lineage>
        <taxon>Bacteria</taxon>
        <taxon>Bacillati</taxon>
        <taxon>Bacillota</taxon>
        <taxon>Clostridia</taxon>
        <taxon>Eubacteriales</taxon>
        <taxon>Desulfitobacteriaceae</taxon>
        <taxon>Desulfitobacterium</taxon>
    </lineage>
</organism>
<proteinExistence type="predicted"/>
<keyword evidence="1" id="KW-1133">Transmembrane helix</keyword>
<dbReference type="STRING" id="871968.DESME_13910"/>
<dbReference type="Proteomes" id="UP000010847">
    <property type="component" value="Chromosome"/>
</dbReference>
<feature type="transmembrane region" description="Helical" evidence="1">
    <location>
        <begin position="15"/>
        <end position="36"/>
    </location>
</feature>
<sequence length="40" mass="4592">MSQTPYGRPVLKNDITHPITLIAFLIVLALGTWLIIHTWF</sequence>
<protein>
    <submittedName>
        <fullName evidence="2">Uncharacterized protein</fullName>
    </submittedName>
</protein>
<evidence type="ECO:0000313" key="3">
    <source>
        <dbReference type="Proteomes" id="UP000010847"/>
    </source>
</evidence>
<dbReference type="EMBL" id="CP007032">
    <property type="protein sequence ID" value="AHF08001.1"/>
    <property type="molecule type" value="Genomic_DNA"/>
</dbReference>
<dbReference type="HOGENOM" id="CLU_3268986_0_0_9"/>
<dbReference type="RefSeq" id="WP_006715743.1">
    <property type="nucleotide sequence ID" value="NZ_CP007032.1"/>
</dbReference>
<evidence type="ECO:0000256" key="1">
    <source>
        <dbReference type="SAM" id="Phobius"/>
    </source>
</evidence>
<gene>
    <name evidence="2" type="ORF">DESME_13910</name>
</gene>
<keyword evidence="1" id="KW-0472">Membrane</keyword>
<name>W0EFZ6_9FIRM</name>
<dbReference type="KEGG" id="dmt:DESME_13910"/>